<dbReference type="PANTHER" id="PTHR43156:SF9">
    <property type="entry name" value="HAMP DOMAIN-CONTAINING PROTEIN"/>
    <property type="match status" value="1"/>
</dbReference>
<organism evidence="5 6">
    <name type="scientific">Trichlorobacter lovleyi (strain ATCC BAA-1151 / DSM 17278 / SZ)</name>
    <name type="common">Geobacter lovleyi</name>
    <dbReference type="NCBI Taxonomy" id="398767"/>
    <lineage>
        <taxon>Bacteria</taxon>
        <taxon>Pseudomonadati</taxon>
        <taxon>Thermodesulfobacteriota</taxon>
        <taxon>Desulfuromonadia</taxon>
        <taxon>Geobacterales</taxon>
        <taxon>Geobacteraceae</taxon>
        <taxon>Trichlorobacter</taxon>
    </lineage>
</organism>
<protein>
    <submittedName>
        <fullName evidence="5">Protein serine/threonine phosphatase</fullName>
    </submittedName>
</protein>
<evidence type="ECO:0000259" key="4">
    <source>
        <dbReference type="PROSITE" id="PS50885"/>
    </source>
</evidence>
<dbReference type="STRING" id="398767.Glov_2114"/>
<dbReference type="PANTHER" id="PTHR43156">
    <property type="entry name" value="STAGE II SPORULATION PROTEIN E-RELATED"/>
    <property type="match status" value="1"/>
</dbReference>
<keyword evidence="3" id="KW-0472">Membrane</keyword>
<dbReference type="GO" id="GO:0016791">
    <property type="term" value="F:phosphatase activity"/>
    <property type="evidence" value="ECO:0007669"/>
    <property type="project" value="TreeGrafter"/>
</dbReference>
<evidence type="ECO:0000256" key="2">
    <source>
        <dbReference type="SAM" id="MobiDB-lite"/>
    </source>
</evidence>
<name>B3E3L1_TRIL1</name>
<evidence type="ECO:0000313" key="6">
    <source>
        <dbReference type="Proteomes" id="UP000002420"/>
    </source>
</evidence>
<keyword evidence="3" id="KW-0812">Transmembrane</keyword>
<dbReference type="OrthoDB" id="5496380at2"/>
<feature type="region of interest" description="Disordered" evidence="2">
    <location>
        <begin position="121"/>
        <end position="140"/>
    </location>
</feature>
<reference evidence="5 6" key="1">
    <citation type="submission" date="2008-05" db="EMBL/GenBank/DDBJ databases">
        <title>Complete sequence of chromosome of Geobacter lovleyi SZ.</title>
        <authorList>
            <consortium name="US DOE Joint Genome Institute"/>
            <person name="Lucas S."/>
            <person name="Copeland A."/>
            <person name="Lapidus A."/>
            <person name="Glavina del Rio T."/>
            <person name="Dalin E."/>
            <person name="Tice H."/>
            <person name="Bruce D."/>
            <person name="Goodwin L."/>
            <person name="Pitluck S."/>
            <person name="Chertkov O."/>
            <person name="Meincke L."/>
            <person name="Brettin T."/>
            <person name="Detter J.C."/>
            <person name="Han C."/>
            <person name="Tapia R."/>
            <person name="Kuske C.R."/>
            <person name="Schmutz J."/>
            <person name="Larimer F."/>
            <person name="Land M."/>
            <person name="Hauser L."/>
            <person name="Kyrpides N."/>
            <person name="Mikhailova N."/>
            <person name="Sung Y."/>
            <person name="Fletcher K.E."/>
            <person name="Ritalahti K.M."/>
            <person name="Loeffler F.E."/>
            <person name="Richardson P."/>
        </authorList>
    </citation>
    <scope>NUCLEOTIDE SEQUENCE [LARGE SCALE GENOMIC DNA]</scope>
    <source>
        <strain evidence="6">ATCC BAA-1151 / DSM 17278 / SZ</strain>
    </source>
</reference>
<dbReference type="eggNOG" id="COG2208">
    <property type="taxonomic scope" value="Bacteria"/>
</dbReference>
<dbReference type="EMBL" id="CP001089">
    <property type="protein sequence ID" value="ACD95830.1"/>
    <property type="molecule type" value="Genomic_DNA"/>
</dbReference>
<dbReference type="Proteomes" id="UP000002420">
    <property type="component" value="Chromosome"/>
</dbReference>
<dbReference type="GO" id="GO:0016020">
    <property type="term" value="C:membrane"/>
    <property type="evidence" value="ECO:0007669"/>
    <property type="project" value="InterPro"/>
</dbReference>
<dbReference type="Pfam" id="PF07228">
    <property type="entry name" value="SpoIIE"/>
    <property type="match status" value="1"/>
</dbReference>
<dbReference type="Gene3D" id="1.10.8.500">
    <property type="entry name" value="HAMP domain in histidine kinase"/>
    <property type="match status" value="1"/>
</dbReference>
<accession>B3E3L1</accession>
<sequence>MQQLTLRTKFILITSAVFLIAAVAVSSFFSGVTSRIITAFALQSATSKALHDKNKILSIIDREVALSLKLVDDDLIRAWVAPGQSSAAKKAALQQLESYRRFFRDKSYFIARAADASYYNADRSMPPEQPRSSRLSRDNSSDSWFFDALRRVDTFEVHLNYDALIRQTKVWINAIIRDSRGDKIGIGGTGIDLTEFLQEIVLTDEPGTAVILIDRRGIIQAHHDKALVERNALEQDSDKRTTIFQLLEQPAEAEQLKKELENLAGQPRRKVAAFPVRINGHQSFAAVSYMPQIGWYTIALVDFSHVMQTATFLPIILASLFSLLAVITVIGYMINRMVLRPLNLLTGAAGQVAEGRYDIALPVLHRDEIGRLTQSFNSMAATVREHTAHLEERVLQRTRELTDANQLLEASQSRIMESLQYARILQAAILPDPQRFDRIFADWSVLYQPCDLVGGDLYWLHESGNGKVLLAVLDCTGHGVPGAFMTMTVNSVLNHIVDTLCADDPGRILQEANRLLQETLRLRQDGESLVDAGLDIGLCCIDLEQQSLTFAGAGISLYYTDEHQVSEIKGDRQRVGYSGSDLQFVYQNHQLTLHSAVACYLTTDGLLDEGGGPKGYGFGTARFRQLLSENRGLDLQRLFTVFAQRMDVWRGTRKQRDDITVLAFRL</sequence>
<proteinExistence type="predicted"/>
<keyword evidence="6" id="KW-1185">Reference proteome</keyword>
<dbReference type="KEGG" id="glo:Glov_2114"/>
<dbReference type="Gene3D" id="3.30.450.20">
    <property type="entry name" value="PAS domain"/>
    <property type="match status" value="1"/>
</dbReference>
<gene>
    <name evidence="5" type="ordered locus">Glov_2114</name>
</gene>
<dbReference type="SMART" id="SM00331">
    <property type="entry name" value="PP2C_SIG"/>
    <property type="match status" value="1"/>
</dbReference>
<evidence type="ECO:0000256" key="1">
    <source>
        <dbReference type="ARBA" id="ARBA00022801"/>
    </source>
</evidence>
<dbReference type="InterPro" id="IPR001932">
    <property type="entry name" value="PPM-type_phosphatase-like_dom"/>
</dbReference>
<feature type="transmembrane region" description="Helical" evidence="3">
    <location>
        <begin position="312"/>
        <end position="334"/>
    </location>
</feature>
<dbReference type="CDD" id="cd06225">
    <property type="entry name" value="HAMP"/>
    <property type="match status" value="1"/>
</dbReference>
<dbReference type="Gene3D" id="3.60.40.10">
    <property type="entry name" value="PPM-type phosphatase domain"/>
    <property type="match status" value="1"/>
</dbReference>
<dbReference type="Pfam" id="PF00672">
    <property type="entry name" value="HAMP"/>
    <property type="match status" value="1"/>
</dbReference>
<keyword evidence="3" id="KW-1133">Transmembrane helix</keyword>
<evidence type="ECO:0000256" key="3">
    <source>
        <dbReference type="SAM" id="Phobius"/>
    </source>
</evidence>
<dbReference type="InterPro" id="IPR052016">
    <property type="entry name" value="Bact_Sigma-Reg"/>
</dbReference>
<feature type="domain" description="HAMP" evidence="4">
    <location>
        <begin position="336"/>
        <end position="388"/>
    </location>
</feature>
<dbReference type="GO" id="GO:0007165">
    <property type="term" value="P:signal transduction"/>
    <property type="evidence" value="ECO:0007669"/>
    <property type="project" value="InterPro"/>
</dbReference>
<dbReference type="eggNOG" id="COG4192">
    <property type="taxonomic scope" value="Bacteria"/>
</dbReference>
<dbReference type="SMART" id="SM00304">
    <property type="entry name" value="HAMP"/>
    <property type="match status" value="1"/>
</dbReference>
<dbReference type="AlphaFoldDB" id="B3E3L1"/>
<dbReference type="SUPFAM" id="SSF158472">
    <property type="entry name" value="HAMP domain-like"/>
    <property type="match status" value="1"/>
</dbReference>
<dbReference type="RefSeq" id="WP_012470169.1">
    <property type="nucleotide sequence ID" value="NC_010814.1"/>
</dbReference>
<dbReference type="PROSITE" id="PS50885">
    <property type="entry name" value="HAMP"/>
    <property type="match status" value="1"/>
</dbReference>
<evidence type="ECO:0000313" key="5">
    <source>
        <dbReference type="EMBL" id="ACD95830.1"/>
    </source>
</evidence>
<dbReference type="InterPro" id="IPR003660">
    <property type="entry name" value="HAMP_dom"/>
</dbReference>
<keyword evidence="1" id="KW-0378">Hydrolase</keyword>
<dbReference type="InterPro" id="IPR036457">
    <property type="entry name" value="PPM-type-like_dom_sf"/>
</dbReference>
<dbReference type="HOGENOM" id="CLU_026432_0_0_7"/>